<comment type="caution">
    <text evidence="2">The sequence shown here is derived from an EMBL/GenBank/DDBJ whole genome shotgun (WGS) entry which is preliminary data.</text>
</comment>
<dbReference type="Proteomes" id="UP000182486">
    <property type="component" value="Unassembled WGS sequence"/>
</dbReference>
<dbReference type="AlphaFoldDB" id="A0A1K0F997"/>
<dbReference type="Pfam" id="PF13302">
    <property type="entry name" value="Acetyltransf_3"/>
    <property type="match status" value="1"/>
</dbReference>
<organism evidence="2 3">
    <name type="scientific">Couchioplanes caeruleus subsp. caeruleus</name>
    <dbReference type="NCBI Taxonomy" id="56427"/>
    <lineage>
        <taxon>Bacteria</taxon>
        <taxon>Bacillati</taxon>
        <taxon>Actinomycetota</taxon>
        <taxon>Actinomycetes</taxon>
        <taxon>Micromonosporales</taxon>
        <taxon>Micromonosporaceae</taxon>
        <taxon>Couchioplanes</taxon>
    </lineage>
</organism>
<reference evidence="2 3" key="1">
    <citation type="submission" date="2016-09" db="EMBL/GenBank/DDBJ databases">
        <title>Couchioplanes caeruleus draft genome sequence.</title>
        <authorList>
            <person name="Sheehan J."/>
            <person name="Caffrey P."/>
        </authorList>
    </citation>
    <scope>NUCLEOTIDE SEQUENCE [LARGE SCALE GENOMIC DNA]</scope>
    <source>
        <strain evidence="2 3">DSM 43634</strain>
    </source>
</reference>
<accession>A0A1K0F997</accession>
<name>A0A1K0F997_9ACTN</name>
<dbReference type="RefSeq" id="WP_071810248.1">
    <property type="nucleotide sequence ID" value="NZ_MEIA01000571.1"/>
</dbReference>
<protein>
    <recommendedName>
        <fullName evidence="1">N-acetyltransferase domain-containing protein</fullName>
    </recommendedName>
</protein>
<sequence length="75" mass="8303">MSVLGERRRGLAAWALERMLDEARALSLDRLLAVCAVDNVASVKVIERCGGVFEGIGDTPFGPARRYWIDLQRGQ</sequence>
<gene>
    <name evidence="2" type="ORF">BG844_37695</name>
</gene>
<dbReference type="InterPro" id="IPR016181">
    <property type="entry name" value="Acyl_CoA_acyltransferase"/>
</dbReference>
<dbReference type="PROSITE" id="PS51186">
    <property type="entry name" value="GNAT"/>
    <property type="match status" value="1"/>
</dbReference>
<dbReference type="InterPro" id="IPR000182">
    <property type="entry name" value="GNAT_dom"/>
</dbReference>
<dbReference type="PANTHER" id="PTHR39173">
    <property type="entry name" value="ACETYLTRANSFERASE"/>
    <property type="match status" value="1"/>
</dbReference>
<evidence type="ECO:0000259" key="1">
    <source>
        <dbReference type="PROSITE" id="PS51186"/>
    </source>
</evidence>
<proteinExistence type="predicted"/>
<dbReference type="PANTHER" id="PTHR39173:SF1">
    <property type="entry name" value="ACETYLTRANSFERASE"/>
    <property type="match status" value="1"/>
</dbReference>
<dbReference type="GO" id="GO:0016747">
    <property type="term" value="F:acyltransferase activity, transferring groups other than amino-acyl groups"/>
    <property type="evidence" value="ECO:0007669"/>
    <property type="project" value="InterPro"/>
</dbReference>
<evidence type="ECO:0000313" key="3">
    <source>
        <dbReference type="Proteomes" id="UP000182486"/>
    </source>
</evidence>
<feature type="domain" description="N-acetyltransferase" evidence="1">
    <location>
        <begin position="1"/>
        <end position="72"/>
    </location>
</feature>
<dbReference type="SUPFAM" id="SSF55729">
    <property type="entry name" value="Acyl-CoA N-acyltransferases (Nat)"/>
    <property type="match status" value="1"/>
</dbReference>
<keyword evidence="3" id="KW-1185">Reference proteome</keyword>
<dbReference type="EMBL" id="MEIA01000571">
    <property type="protein sequence ID" value="OJF09429.1"/>
    <property type="molecule type" value="Genomic_DNA"/>
</dbReference>
<dbReference type="Gene3D" id="3.40.630.30">
    <property type="match status" value="1"/>
</dbReference>
<evidence type="ECO:0000313" key="2">
    <source>
        <dbReference type="EMBL" id="OJF09429.1"/>
    </source>
</evidence>